<comment type="caution">
    <text evidence="2">The sequence shown here is derived from an EMBL/GenBank/DDBJ whole genome shotgun (WGS) entry which is preliminary data.</text>
</comment>
<feature type="region of interest" description="Disordered" evidence="1">
    <location>
        <begin position="128"/>
        <end position="156"/>
    </location>
</feature>
<sequence>MDTTIEPLKGACSCGRNHYLIAIPRDPVSVLQVLYDDAAEHASNLSLRIPLTHLQSTTYAFFPDETHTAIRRTFTPPHASHTQRHFCGFCGTPLSYWSEETADEAEHVRVNLGSLGRGSLERLQDLGFLSGEDEEQEDGDQEVAKEERLRERGSKHVTKKREVEGREVRGNPWFEEMIEGSELGRIKRRRGGKTGRNGRSRYEWEIVEVGGEDGEEMGKGDVSNTGKRKLDEVGDGGGEEDTVMY</sequence>
<feature type="region of interest" description="Disordered" evidence="1">
    <location>
        <begin position="213"/>
        <end position="245"/>
    </location>
</feature>
<dbReference type="AlphaFoldDB" id="A0AA43QPR9"/>
<dbReference type="Proteomes" id="UP001161017">
    <property type="component" value="Unassembled WGS sequence"/>
</dbReference>
<dbReference type="SUPFAM" id="SSF51316">
    <property type="entry name" value="Mss4-like"/>
    <property type="match status" value="1"/>
</dbReference>
<dbReference type="Gene3D" id="2.170.150.70">
    <property type="match status" value="1"/>
</dbReference>
<dbReference type="EMBL" id="JAPUFD010000011">
    <property type="protein sequence ID" value="MDI1490401.1"/>
    <property type="molecule type" value="Genomic_DNA"/>
</dbReference>
<accession>A0AA43QPR9</accession>
<organism evidence="2 3">
    <name type="scientific">Ramalina farinacea</name>
    <dbReference type="NCBI Taxonomy" id="258253"/>
    <lineage>
        <taxon>Eukaryota</taxon>
        <taxon>Fungi</taxon>
        <taxon>Dikarya</taxon>
        <taxon>Ascomycota</taxon>
        <taxon>Pezizomycotina</taxon>
        <taxon>Lecanoromycetes</taxon>
        <taxon>OSLEUM clade</taxon>
        <taxon>Lecanoromycetidae</taxon>
        <taxon>Lecanorales</taxon>
        <taxon>Lecanorineae</taxon>
        <taxon>Ramalinaceae</taxon>
        <taxon>Ramalina</taxon>
    </lineage>
</organism>
<feature type="compositionally biased region" description="Acidic residues" evidence="1">
    <location>
        <begin position="131"/>
        <end position="141"/>
    </location>
</feature>
<protein>
    <recommendedName>
        <fullName evidence="4">CENP-V/GFA domain-containing protein</fullName>
    </recommendedName>
</protein>
<reference evidence="2" key="1">
    <citation type="journal article" date="2023" name="Genome Biol. Evol.">
        <title>First Whole Genome Sequence and Flow Cytometry Genome Size Data for the Lichen-Forming Fungus Ramalina farinacea (Ascomycota).</title>
        <authorList>
            <person name="Llewellyn T."/>
            <person name="Mian S."/>
            <person name="Hill R."/>
            <person name="Leitch I.J."/>
            <person name="Gaya E."/>
        </authorList>
    </citation>
    <scope>NUCLEOTIDE SEQUENCE</scope>
    <source>
        <strain evidence="2">LIQ254RAFAR</strain>
    </source>
</reference>
<evidence type="ECO:0008006" key="4">
    <source>
        <dbReference type="Google" id="ProtNLM"/>
    </source>
</evidence>
<name>A0AA43QPR9_9LECA</name>
<evidence type="ECO:0000313" key="2">
    <source>
        <dbReference type="EMBL" id="MDI1490401.1"/>
    </source>
</evidence>
<proteinExistence type="predicted"/>
<feature type="compositionally biased region" description="Acidic residues" evidence="1">
    <location>
        <begin position="233"/>
        <end position="245"/>
    </location>
</feature>
<gene>
    <name evidence="2" type="ORF">OHK93_001604</name>
</gene>
<evidence type="ECO:0000256" key="1">
    <source>
        <dbReference type="SAM" id="MobiDB-lite"/>
    </source>
</evidence>
<feature type="compositionally biased region" description="Basic and acidic residues" evidence="1">
    <location>
        <begin position="142"/>
        <end position="156"/>
    </location>
</feature>
<evidence type="ECO:0000313" key="3">
    <source>
        <dbReference type="Proteomes" id="UP001161017"/>
    </source>
</evidence>
<dbReference type="InterPro" id="IPR011057">
    <property type="entry name" value="Mss4-like_sf"/>
</dbReference>
<keyword evidence="3" id="KW-1185">Reference proteome</keyword>